<name>A0A1G4JW97_9SACH</name>
<feature type="region of interest" description="Disordered" evidence="1">
    <location>
        <begin position="1"/>
        <end position="93"/>
    </location>
</feature>
<dbReference type="EMBL" id="LT598457">
    <property type="protein sequence ID" value="SCU95364.1"/>
    <property type="molecule type" value="Genomic_DNA"/>
</dbReference>
<protein>
    <submittedName>
        <fullName evidence="2">LADA_0G15214g1_1</fullName>
    </submittedName>
</protein>
<feature type="region of interest" description="Disordered" evidence="1">
    <location>
        <begin position="512"/>
        <end position="587"/>
    </location>
</feature>
<evidence type="ECO:0000256" key="1">
    <source>
        <dbReference type="SAM" id="MobiDB-lite"/>
    </source>
</evidence>
<feature type="compositionally biased region" description="Polar residues" evidence="1">
    <location>
        <begin position="539"/>
        <end position="549"/>
    </location>
</feature>
<feature type="region of interest" description="Disordered" evidence="1">
    <location>
        <begin position="387"/>
        <end position="419"/>
    </location>
</feature>
<feature type="compositionally biased region" description="Basic residues" evidence="1">
    <location>
        <begin position="451"/>
        <end position="461"/>
    </location>
</feature>
<organism evidence="2 3">
    <name type="scientific">Lachancea dasiensis</name>
    <dbReference type="NCBI Taxonomy" id="1072105"/>
    <lineage>
        <taxon>Eukaryota</taxon>
        <taxon>Fungi</taxon>
        <taxon>Dikarya</taxon>
        <taxon>Ascomycota</taxon>
        <taxon>Saccharomycotina</taxon>
        <taxon>Saccharomycetes</taxon>
        <taxon>Saccharomycetales</taxon>
        <taxon>Saccharomycetaceae</taxon>
        <taxon>Lachancea</taxon>
    </lineage>
</organism>
<feature type="compositionally biased region" description="Low complexity" evidence="1">
    <location>
        <begin position="683"/>
        <end position="706"/>
    </location>
</feature>
<feature type="compositionally biased region" description="Polar residues" evidence="1">
    <location>
        <begin position="707"/>
        <end position="718"/>
    </location>
</feature>
<feature type="compositionally biased region" description="Polar residues" evidence="1">
    <location>
        <begin position="868"/>
        <end position="878"/>
    </location>
</feature>
<feature type="compositionally biased region" description="Polar residues" evidence="1">
    <location>
        <begin position="305"/>
        <end position="324"/>
    </location>
</feature>
<feature type="compositionally biased region" description="Basic and acidic residues" evidence="1">
    <location>
        <begin position="569"/>
        <end position="578"/>
    </location>
</feature>
<feature type="region of interest" description="Disordered" evidence="1">
    <location>
        <begin position="849"/>
        <end position="891"/>
    </location>
</feature>
<accession>A0A1G4JW97</accession>
<dbReference type="OrthoDB" id="4069593at2759"/>
<feature type="compositionally biased region" description="Polar residues" evidence="1">
    <location>
        <begin position="406"/>
        <end position="418"/>
    </location>
</feature>
<dbReference type="AlphaFoldDB" id="A0A1G4JW97"/>
<feature type="region of interest" description="Disordered" evidence="1">
    <location>
        <begin position="292"/>
        <end position="325"/>
    </location>
</feature>
<evidence type="ECO:0000313" key="2">
    <source>
        <dbReference type="EMBL" id="SCU95364.1"/>
    </source>
</evidence>
<gene>
    <name evidence="2" type="ORF">LADA_0G15214G</name>
</gene>
<feature type="region of interest" description="Disordered" evidence="1">
    <location>
        <begin position="442"/>
        <end position="461"/>
    </location>
</feature>
<feature type="region of interest" description="Disordered" evidence="1">
    <location>
        <begin position="683"/>
        <end position="718"/>
    </location>
</feature>
<feature type="compositionally biased region" description="Polar residues" evidence="1">
    <location>
        <begin position="1"/>
        <end position="11"/>
    </location>
</feature>
<evidence type="ECO:0000313" key="3">
    <source>
        <dbReference type="Proteomes" id="UP000190274"/>
    </source>
</evidence>
<dbReference type="Proteomes" id="UP000190274">
    <property type="component" value="Chromosome G"/>
</dbReference>
<keyword evidence="3" id="KW-1185">Reference proteome</keyword>
<reference evidence="3" key="1">
    <citation type="submission" date="2016-03" db="EMBL/GenBank/DDBJ databases">
        <authorList>
            <person name="Devillers H."/>
        </authorList>
    </citation>
    <scope>NUCLEOTIDE SEQUENCE [LARGE SCALE GENOMIC DNA]</scope>
</reference>
<sequence>MTYTFPATPSKQSRHESENKELASCLKGSGNPDSYQHKHSTSQVRFSLPLEPDEQSSTYGSEEETSGRETSQLPCTRASPTRVVFPKSSDGDSSQHFVDFQNRVMIDVPEHIWQFHNDRGRDSECVTSPTKGHRRQPSLQSMIADTIQNYQPSPSRSKATGVGNERPRLKATELYLRSDSPLNRYQVAVPLEAALPPYLSPENKSKRRSSFIYDGEGYSLFSAQDAYSGSLSDGHDSIQHSLADRSTSHYSDSSIPSAMHEYSFDAAGDVDKMLGIDGDANVSLKKQARNLLDTTHKHSREKTTYSRSPPTTALSTPTKSTSRADLQPTHLEAPREANQAGNYDTLTSPSKTIFIPDIESITASPIKNTVSRFLAKMDEVCENKKSTTNFNESNDEINANFRFPSPKNSTDQSSQSAGNDDFLHISEAAADNSFERRRKLLQRQSSEGVGLRKHTHSRTRSIHNSRDLFDIAKGQQVENTGETEEIQIPARSPKRAEARSLSVIGSRSGKIMTTSSPIIGSHNESKIIEQGPAGESIARPTSGSMNTPSKENKTDVKMKSNLSFSTAHPTKDEPDQHKTQHTSSFLNSPNEVLATNFFATTNDELDFQESSGFESKDSTNNDTFDGEINNEKSIEILGESKIANMKPLSTYHSFMNPLIPATEGGLEALSTIPFKAMRSLAPSREFSNNSSQSSISSRDSLPSHPSTATAYSQQSRPTSNQLFSLVKKNPNIPFSTANRPSHLPSPEVEPSALKSLSPRITQEYIGGKLVDVVLLDDSEDESSQATKERPKSVHEEAIQHYREILELCDKTAERAKGVILDLVNAQKQPAAFNQHGLPTRTISPCLEDTKTAFSPGPKLPKHARPNHSAGSLSGSRYISNLERIRVPGKNS</sequence>
<proteinExistence type="predicted"/>